<reference evidence="3" key="1">
    <citation type="journal article" date="2011" name="PLoS Genet.">
        <title>Genomic analysis of the necrotrophic fungal pathogens Sclerotinia sclerotiorum and Botrytis cinerea.</title>
        <authorList>
            <person name="Amselem J."/>
            <person name="Cuomo C.A."/>
            <person name="van Kan J.A."/>
            <person name="Viaud M."/>
            <person name="Benito E.P."/>
            <person name="Couloux A."/>
            <person name="Coutinho P.M."/>
            <person name="de Vries R.P."/>
            <person name="Dyer P.S."/>
            <person name="Fillinger S."/>
            <person name="Fournier E."/>
            <person name="Gout L."/>
            <person name="Hahn M."/>
            <person name="Kohn L."/>
            <person name="Lapalu N."/>
            <person name="Plummer K.M."/>
            <person name="Pradier J.M."/>
            <person name="Quevillon E."/>
            <person name="Sharon A."/>
            <person name="Simon A."/>
            <person name="ten Have A."/>
            <person name="Tudzynski B."/>
            <person name="Tudzynski P."/>
            <person name="Wincker P."/>
            <person name="Andrew M."/>
            <person name="Anthouard V."/>
            <person name="Beever R.E."/>
            <person name="Beffa R."/>
            <person name="Benoit I."/>
            <person name="Bouzid O."/>
            <person name="Brault B."/>
            <person name="Chen Z."/>
            <person name="Choquer M."/>
            <person name="Collemare J."/>
            <person name="Cotton P."/>
            <person name="Danchin E.G."/>
            <person name="Da Silva C."/>
            <person name="Gautier A."/>
            <person name="Giraud C."/>
            <person name="Giraud T."/>
            <person name="Gonzalez C."/>
            <person name="Grossetete S."/>
            <person name="Guldener U."/>
            <person name="Henrissat B."/>
            <person name="Howlett B.J."/>
            <person name="Kodira C."/>
            <person name="Kretschmer M."/>
            <person name="Lappartient A."/>
            <person name="Leroch M."/>
            <person name="Levis C."/>
            <person name="Mauceli E."/>
            <person name="Neuveglise C."/>
            <person name="Oeser B."/>
            <person name="Pearson M."/>
            <person name="Poulain J."/>
            <person name="Poussereau N."/>
            <person name="Quesneville H."/>
            <person name="Rascle C."/>
            <person name="Schumacher J."/>
            <person name="Segurens B."/>
            <person name="Sexton A."/>
            <person name="Silva E."/>
            <person name="Sirven C."/>
            <person name="Soanes D.M."/>
            <person name="Talbot N.J."/>
            <person name="Templeton M."/>
            <person name="Yandava C."/>
            <person name="Yarden O."/>
            <person name="Zeng Q."/>
            <person name="Rollins J.A."/>
            <person name="Lebrun M.H."/>
            <person name="Dickman M."/>
        </authorList>
    </citation>
    <scope>NUCLEOTIDE SEQUENCE [LARGE SCALE GENOMIC DNA]</scope>
    <source>
        <strain evidence="3">T4</strain>
    </source>
</reference>
<evidence type="ECO:0000313" key="3">
    <source>
        <dbReference type="Proteomes" id="UP000008177"/>
    </source>
</evidence>
<sequence>MTDYKMYNHPSYAMSKHQMTSRQPTNPADELSTANGIPG</sequence>
<dbReference type="AlphaFoldDB" id="G2YI16"/>
<organism evidence="2 3">
    <name type="scientific">Botryotinia fuckeliana (strain T4)</name>
    <name type="common">Noble rot fungus</name>
    <name type="synonym">Botrytis cinerea</name>
    <dbReference type="NCBI Taxonomy" id="999810"/>
    <lineage>
        <taxon>Eukaryota</taxon>
        <taxon>Fungi</taxon>
        <taxon>Dikarya</taxon>
        <taxon>Ascomycota</taxon>
        <taxon>Pezizomycotina</taxon>
        <taxon>Leotiomycetes</taxon>
        <taxon>Helotiales</taxon>
        <taxon>Sclerotiniaceae</taxon>
        <taxon>Botrytis</taxon>
    </lineage>
</organism>
<dbReference type="HOGENOM" id="CLU_3319964_0_0_1"/>
<evidence type="ECO:0000256" key="1">
    <source>
        <dbReference type="SAM" id="MobiDB-lite"/>
    </source>
</evidence>
<gene>
    <name evidence="2" type="ORF">BofuT4_uP016590.1</name>
</gene>
<dbReference type="InParanoid" id="G2YI16"/>
<dbReference type="EMBL" id="FQ790337">
    <property type="protein sequence ID" value="CCD51353.1"/>
    <property type="molecule type" value="Genomic_DNA"/>
</dbReference>
<feature type="compositionally biased region" description="Polar residues" evidence="1">
    <location>
        <begin position="17"/>
        <end position="39"/>
    </location>
</feature>
<accession>G2YI16</accession>
<protein>
    <submittedName>
        <fullName evidence="2">Uncharacterized protein</fullName>
    </submittedName>
</protein>
<feature type="region of interest" description="Disordered" evidence="1">
    <location>
        <begin position="1"/>
        <end position="39"/>
    </location>
</feature>
<proteinExistence type="predicted"/>
<evidence type="ECO:0000313" key="2">
    <source>
        <dbReference type="EMBL" id="CCD51353.1"/>
    </source>
</evidence>
<name>G2YI16_BOTF4</name>
<dbReference type="Proteomes" id="UP000008177">
    <property type="component" value="Unplaced contigs"/>
</dbReference>